<dbReference type="Proteomes" id="UP000601435">
    <property type="component" value="Unassembled WGS sequence"/>
</dbReference>
<evidence type="ECO:0000313" key="2">
    <source>
        <dbReference type="EMBL" id="CAE7864704.1"/>
    </source>
</evidence>
<name>A0A813AD07_9DINO</name>
<evidence type="ECO:0000256" key="1">
    <source>
        <dbReference type="SAM" id="Phobius"/>
    </source>
</evidence>
<keyword evidence="3" id="KW-1185">Reference proteome</keyword>
<keyword evidence="1" id="KW-0472">Membrane</keyword>
<accession>A0A813AD07</accession>
<sequence length="77" mass="8663">HLFFWCNKLMGFVVIKSHLATLEKAFQKPLGSRVLDVLLLLFGLSLITATVLYVPWAGWWVRILGHENMVVVAALLG</sequence>
<dbReference type="OrthoDB" id="415471at2759"/>
<keyword evidence="1" id="KW-0812">Transmembrane</keyword>
<keyword evidence="1" id="KW-1133">Transmembrane helix</keyword>
<dbReference type="EMBL" id="CAJNJA010058198">
    <property type="protein sequence ID" value="CAE7864704.1"/>
    <property type="molecule type" value="Genomic_DNA"/>
</dbReference>
<protein>
    <submittedName>
        <fullName evidence="2">Uncharacterized protein</fullName>
    </submittedName>
</protein>
<gene>
    <name evidence="2" type="ORF">SNEC2469_LOCUS27550</name>
</gene>
<evidence type="ECO:0000313" key="3">
    <source>
        <dbReference type="Proteomes" id="UP000601435"/>
    </source>
</evidence>
<proteinExistence type="predicted"/>
<feature type="transmembrane region" description="Helical" evidence="1">
    <location>
        <begin position="34"/>
        <end position="53"/>
    </location>
</feature>
<dbReference type="AlphaFoldDB" id="A0A813AD07"/>
<organism evidence="2 3">
    <name type="scientific">Symbiodinium necroappetens</name>
    <dbReference type="NCBI Taxonomy" id="1628268"/>
    <lineage>
        <taxon>Eukaryota</taxon>
        <taxon>Sar</taxon>
        <taxon>Alveolata</taxon>
        <taxon>Dinophyceae</taxon>
        <taxon>Suessiales</taxon>
        <taxon>Symbiodiniaceae</taxon>
        <taxon>Symbiodinium</taxon>
    </lineage>
</organism>
<reference evidence="2" key="1">
    <citation type="submission" date="2021-02" db="EMBL/GenBank/DDBJ databases">
        <authorList>
            <person name="Dougan E. K."/>
            <person name="Rhodes N."/>
            <person name="Thang M."/>
            <person name="Chan C."/>
        </authorList>
    </citation>
    <scope>NUCLEOTIDE SEQUENCE</scope>
</reference>
<comment type="caution">
    <text evidence="2">The sequence shown here is derived from an EMBL/GenBank/DDBJ whole genome shotgun (WGS) entry which is preliminary data.</text>
</comment>
<feature type="non-terminal residue" evidence="2">
    <location>
        <position position="77"/>
    </location>
</feature>